<dbReference type="Gene3D" id="1.10.10.10">
    <property type="entry name" value="Winged helix-like DNA-binding domain superfamily/Winged helix DNA-binding domain"/>
    <property type="match status" value="1"/>
</dbReference>
<dbReference type="EMBL" id="BAAAQQ010000011">
    <property type="protein sequence ID" value="GAA2124927.1"/>
    <property type="molecule type" value="Genomic_DNA"/>
</dbReference>
<keyword evidence="2" id="KW-0238">DNA-binding</keyword>
<dbReference type="PROSITE" id="PS50949">
    <property type="entry name" value="HTH_GNTR"/>
    <property type="match status" value="1"/>
</dbReference>
<dbReference type="Proteomes" id="UP001500575">
    <property type="component" value="Unassembled WGS sequence"/>
</dbReference>
<dbReference type="InterPro" id="IPR036390">
    <property type="entry name" value="WH_DNA-bd_sf"/>
</dbReference>
<reference evidence="6" key="1">
    <citation type="journal article" date="2019" name="Int. J. Syst. Evol. Microbiol.">
        <title>The Global Catalogue of Microorganisms (GCM) 10K type strain sequencing project: providing services to taxonomists for standard genome sequencing and annotation.</title>
        <authorList>
            <consortium name="The Broad Institute Genomics Platform"/>
            <consortium name="The Broad Institute Genome Sequencing Center for Infectious Disease"/>
            <person name="Wu L."/>
            <person name="Ma J."/>
        </authorList>
    </citation>
    <scope>NUCLEOTIDE SEQUENCE [LARGE SCALE GENOMIC DNA]</scope>
    <source>
        <strain evidence="6">JCM 16021</strain>
    </source>
</reference>
<dbReference type="CDD" id="cd07377">
    <property type="entry name" value="WHTH_GntR"/>
    <property type="match status" value="1"/>
</dbReference>
<evidence type="ECO:0000256" key="1">
    <source>
        <dbReference type="ARBA" id="ARBA00023015"/>
    </source>
</evidence>
<dbReference type="Pfam" id="PF00392">
    <property type="entry name" value="GntR"/>
    <property type="match status" value="1"/>
</dbReference>
<dbReference type="PANTHER" id="PTHR43537:SF5">
    <property type="entry name" value="UXU OPERON TRANSCRIPTIONAL REGULATOR"/>
    <property type="match status" value="1"/>
</dbReference>
<keyword evidence="1" id="KW-0805">Transcription regulation</keyword>
<evidence type="ECO:0000259" key="4">
    <source>
        <dbReference type="PROSITE" id="PS50949"/>
    </source>
</evidence>
<dbReference type="SMART" id="SM00895">
    <property type="entry name" value="FCD"/>
    <property type="match status" value="1"/>
</dbReference>
<proteinExistence type="predicted"/>
<dbReference type="SUPFAM" id="SSF48008">
    <property type="entry name" value="GntR ligand-binding domain-like"/>
    <property type="match status" value="1"/>
</dbReference>
<keyword evidence="3" id="KW-0804">Transcription</keyword>
<evidence type="ECO:0000313" key="5">
    <source>
        <dbReference type="EMBL" id="GAA2124927.1"/>
    </source>
</evidence>
<feature type="domain" description="HTH gntR-type" evidence="4">
    <location>
        <begin position="20"/>
        <end position="90"/>
    </location>
</feature>
<dbReference type="InterPro" id="IPR011711">
    <property type="entry name" value="GntR_C"/>
</dbReference>
<evidence type="ECO:0000256" key="3">
    <source>
        <dbReference type="ARBA" id="ARBA00023163"/>
    </source>
</evidence>
<evidence type="ECO:0000256" key="2">
    <source>
        <dbReference type="ARBA" id="ARBA00023125"/>
    </source>
</evidence>
<comment type="caution">
    <text evidence="5">The sequence shown here is derived from an EMBL/GenBank/DDBJ whole genome shotgun (WGS) entry which is preliminary data.</text>
</comment>
<gene>
    <name evidence="5" type="ORF">GCM10009843_22120</name>
</gene>
<dbReference type="Gene3D" id="1.20.120.530">
    <property type="entry name" value="GntR ligand-binding domain-like"/>
    <property type="match status" value="1"/>
</dbReference>
<dbReference type="InterPro" id="IPR000524">
    <property type="entry name" value="Tscrpt_reg_HTH_GntR"/>
</dbReference>
<dbReference type="PANTHER" id="PTHR43537">
    <property type="entry name" value="TRANSCRIPTIONAL REGULATOR, GNTR FAMILY"/>
    <property type="match status" value="1"/>
</dbReference>
<sequence>MTTSGRTDDRGALLKPIRPVAAHELVLEQIKSAVMLGRYQPGESLPPERELAKFLNVSRTTVREAVAVLVAEELLEVKRGRGGGLFVRPAATPSISRQNLSEQRAVLRAVFDFRIAVESSCAELAALRRTTADIRRLRRLHHEMTELTASNALEPTAAGTARFLALDSDFHTAIATAARSPQLEEAMAQGRLNMFRPVGQIFTRLEDNADHLHKDVIDAIEAKDGELARVLMRRHIEGTRATVEAWLRP</sequence>
<dbReference type="InterPro" id="IPR008920">
    <property type="entry name" value="TF_FadR/GntR_C"/>
</dbReference>
<organism evidence="5 6">
    <name type="scientific">Nocardioides bigeumensis</name>
    <dbReference type="NCBI Taxonomy" id="433657"/>
    <lineage>
        <taxon>Bacteria</taxon>
        <taxon>Bacillati</taxon>
        <taxon>Actinomycetota</taxon>
        <taxon>Actinomycetes</taxon>
        <taxon>Propionibacteriales</taxon>
        <taxon>Nocardioidaceae</taxon>
        <taxon>Nocardioides</taxon>
    </lineage>
</organism>
<evidence type="ECO:0000313" key="6">
    <source>
        <dbReference type="Proteomes" id="UP001500575"/>
    </source>
</evidence>
<dbReference type="PRINTS" id="PR00035">
    <property type="entry name" value="HTHGNTR"/>
</dbReference>
<protein>
    <submittedName>
        <fullName evidence="5">FCD domain-containing protein</fullName>
    </submittedName>
</protein>
<dbReference type="Pfam" id="PF07729">
    <property type="entry name" value="FCD"/>
    <property type="match status" value="1"/>
</dbReference>
<dbReference type="InterPro" id="IPR036388">
    <property type="entry name" value="WH-like_DNA-bd_sf"/>
</dbReference>
<dbReference type="SUPFAM" id="SSF46785">
    <property type="entry name" value="Winged helix' DNA-binding domain"/>
    <property type="match status" value="1"/>
</dbReference>
<dbReference type="SMART" id="SM00345">
    <property type="entry name" value="HTH_GNTR"/>
    <property type="match status" value="1"/>
</dbReference>
<name>A0ABP5JZ84_9ACTN</name>
<accession>A0ABP5JZ84</accession>
<keyword evidence="6" id="KW-1185">Reference proteome</keyword>